<keyword evidence="6" id="KW-1185">Reference proteome</keyword>
<evidence type="ECO:0000313" key="6">
    <source>
        <dbReference type="Proteomes" id="UP000054350"/>
    </source>
</evidence>
<evidence type="ECO:0000313" key="5">
    <source>
        <dbReference type="EMBL" id="KNE62211.1"/>
    </source>
</evidence>
<dbReference type="EMBL" id="GG745339">
    <property type="protein sequence ID" value="KNE62211.1"/>
    <property type="molecule type" value="Genomic_DNA"/>
</dbReference>
<dbReference type="InterPro" id="IPR002347">
    <property type="entry name" value="SDR_fam"/>
</dbReference>
<keyword evidence="2" id="KW-0521">NADP</keyword>
<dbReference type="AlphaFoldDB" id="A0A0L0SI69"/>
<dbReference type="STRING" id="578462.A0A0L0SI69"/>
<dbReference type="OMA" id="MINNTEP"/>
<dbReference type="GO" id="GO:0016491">
    <property type="term" value="F:oxidoreductase activity"/>
    <property type="evidence" value="ECO:0007669"/>
    <property type="project" value="UniProtKB-KW"/>
</dbReference>
<gene>
    <name evidence="5" type="ORF">AMAG_07452</name>
</gene>
<dbReference type="eggNOG" id="KOG1208">
    <property type="taxonomic scope" value="Eukaryota"/>
</dbReference>
<organism evidence="5 6">
    <name type="scientific">Allomyces macrogynus (strain ATCC 38327)</name>
    <name type="common">Allomyces javanicus var. macrogynus</name>
    <dbReference type="NCBI Taxonomy" id="578462"/>
    <lineage>
        <taxon>Eukaryota</taxon>
        <taxon>Fungi</taxon>
        <taxon>Fungi incertae sedis</taxon>
        <taxon>Blastocladiomycota</taxon>
        <taxon>Blastocladiomycetes</taxon>
        <taxon>Blastocladiales</taxon>
        <taxon>Blastocladiaceae</taxon>
        <taxon>Allomyces</taxon>
    </lineage>
</organism>
<keyword evidence="3" id="KW-0560">Oxidoreductase</keyword>
<dbReference type="PANTHER" id="PTHR24320">
    <property type="entry name" value="RETINOL DEHYDROGENASE"/>
    <property type="match status" value="1"/>
</dbReference>
<dbReference type="Gene3D" id="3.40.50.720">
    <property type="entry name" value="NAD(P)-binding Rossmann-like Domain"/>
    <property type="match status" value="1"/>
</dbReference>
<dbReference type="PRINTS" id="PR00081">
    <property type="entry name" value="GDHRDH"/>
</dbReference>
<evidence type="ECO:0008006" key="7">
    <source>
        <dbReference type="Google" id="ProtNLM"/>
    </source>
</evidence>
<sequence length="344" mass="36967">MPVWDAKMGNGFSTADIPDLAGKTFLVTGANKGIGYQTALHLAKHHARVIFACRDGKKANLAMAKIRHTLAPYSPQFEFLELDLNSLAQVASAARSLVDKGEQIDVLINNAGIMAVPYRLTQDGIESQFGCNHMGHFVFTTLLLPAIKKGTGRVVVLSSIAHKVTYSFGLTDKLEQVYVDPAAPNPAENGSAKHPSEAIYTATNAYGQSKLANLLFAKALAARQPNLHVFAVHPGYVDTDLQRTGIKDAFGGVVATLSAALSTVAAKNPVNGARTTLAAATSPKLDNESGLYLVPYGKVATPSKFGTDPELQKRLWEMSIELVRRILGEQMVAEIERNVARTVE</sequence>
<reference evidence="5 6" key="1">
    <citation type="submission" date="2009-11" db="EMBL/GenBank/DDBJ databases">
        <title>Annotation of Allomyces macrogynus ATCC 38327.</title>
        <authorList>
            <consortium name="The Broad Institute Genome Sequencing Platform"/>
            <person name="Russ C."/>
            <person name="Cuomo C."/>
            <person name="Burger G."/>
            <person name="Gray M.W."/>
            <person name="Holland P.W.H."/>
            <person name="King N."/>
            <person name="Lang F.B.F."/>
            <person name="Roger A.J."/>
            <person name="Ruiz-Trillo I."/>
            <person name="Young S.K."/>
            <person name="Zeng Q."/>
            <person name="Gargeya S."/>
            <person name="Fitzgerald M."/>
            <person name="Haas B."/>
            <person name="Abouelleil A."/>
            <person name="Alvarado L."/>
            <person name="Arachchi H.M."/>
            <person name="Berlin A."/>
            <person name="Chapman S.B."/>
            <person name="Gearin G."/>
            <person name="Goldberg J."/>
            <person name="Griggs A."/>
            <person name="Gujja S."/>
            <person name="Hansen M."/>
            <person name="Heiman D."/>
            <person name="Howarth C."/>
            <person name="Larimer J."/>
            <person name="Lui A."/>
            <person name="MacDonald P.J.P."/>
            <person name="McCowen C."/>
            <person name="Montmayeur A."/>
            <person name="Murphy C."/>
            <person name="Neiman D."/>
            <person name="Pearson M."/>
            <person name="Priest M."/>
            <person name="Roberts A."/>
            <person name="Saif S."/>
            <person name="Shea T."/>
            <person name="Sisk P."/>
            <person name="Stolte C."/>
            <person name="Sykes S."/>
            <person name="Wortman J."/>
            <person name="Nusbaum C."/>
            <person name="Birren B."/>
        </authorList>
    </citation>
    <scope>NUCLEOTIDE SEQUENCE [LARGE SCALE GENOMIC DNA]</scope>
    <source>
        <strain evidence="5 6">ATCC 38327</strain>
    </source>
</reference>
<evidence type="ECO:0000256" key="4">
    <source>
        <dbReference type="RuleBase" id="RU000363"/>
    </source>
</evidence>
<dbReference type="PRINTS" id="PR00080">
    <property type="entry name" value="SDRFAMILY"/>
</dbReference>
<reference evidence="6" key="2">
    <citation type="submission" date="2009-11" db="EMBL/GenBank/DDBJ databases">
        <title>The Genome Sequence of Allomyces macrogynus strain ATCC 38327.</title>
        <authorList>
            <consortium name="The Broad Institute Genome Sequencing Platform"/>
            <person name="Russ C."/>
            <person name="Cuomo C."/>
            <person name="Shea T."/>
            <person name="Young S.K."/>
            <person name="Zeng Q."/>
            <person name="Koehrsen M."/>
            <person name="Haas B."/>
            <person name="Borodovsky M."/>
            <person name="Guigo R."/>
            <person name="Alvarado L."/>
            <person name="Berlin A."/>
            <person name="Borenstein D."/>
            <person name="Chen Z."/>
            <person name="Engels R."/>
            <person name="Freedman E."/>
            <person name="Gellesch M."/>
            <person name="Goldberg J."/>
            <person name="Griggs A."/>
            <person name="Gujja S."/>
            <person name="Heiman D."/>
            <person name="Hepburn T."/>
            <person name="Howarth C."/>
            <person name="Jen D."/>
            <person name="Larson L."/>
            <person name="Lewis B."/>
            <person name="Mehta T."/>
            <person name="Park D."/>
            <person name="Pearson M."/>
            <person name="Roberts A."/>
            <person name="Saif S."/>
            <person name="Shenoy N."/>
            <person name="Sisk P."/>
            <person name="Stolte C."/>
            <person name="Sykes S."/>
            <person name="Walk T."/>
            <person name="White J."/>
            <person name="Yandava C."/>
            <person name="Burger G."/>
            <person name="Gray M.W."/>
            <person name="Holland P.W.H."/>
            <person name="King N."/>
            <person name="Lang F.B.F."/>
            <person name="Roger A.J."/>
            <person name="Ruiz-Trillo I."/>
            <person name="Lander E."/>
            <person name="Nusbaum C."/>
        </authorList>
    </citation>
    <scope>NUCLEOTIDE SEQUENCE [LARGE SCALE GENOMIC DNA]</scope>
    <source>
        <strain evidence="6">ATCC 38327</strain>
    </source>
</reference>
<evidence type="ECO:0000256" key="2">
    <source>
        <dbReference type="ARBA" id="ARBA00022857"/>
    </source>
</evidence>
<dbReference type="PANTHER" id="PTHR24320:SF282">
    <property type="entry name" value="WW DOMAIN-CONTAINING OXIDOREDUCTASE"/>
    <property type="match status" value="1"/>
</dbReference>
<name>A0A0L0SI69_ALLM3</name>
<comment type="similarity">
    <text evidence="1 4">Belongs to the short-chain dehydrogenases/reductases (SDR) family.</text>
</comment>
<accession>A0A0L0SI69</accession>
<dbReference type="SUPFAM" id="SSF51735">
    <property type="entry name" value="NAD(P)-binding Rossmann-fold domains"/>
    <property type="match status" value="1"/>
</dbReference>
<dbReference type="Pfam" id="PF00106">
    <property type="entry name" value="adh_short"/>
    <property type="match status" value="1"/>
</dbReference>
<dbReference type="OrthoDB" id="191139at2759"/>
<dbReference type="CDD" id="cd05327">
    <property type="entry name" value="retinol-DH_like_SDR_c_like"/>
    <property type="match status" value="1"/>
</dbReference>
<dbReference type="Proteomes" id="UP000054350">
    <property type="component" value="Unassembled WGS sequence"/>
</dbReference>
<protein>
    <recommendedName>
        <fullName evidence="7">NAD(P)-binding protein</fullName>
    </recommendedName>
</protein>
<dbReference type="VEuPathDB" id="FungiDB:AMAG_07452"/>
<dbReference type="InterPro" id="IPR036291">
    <property type="entry name" value="NAD(P)-bd_dom_sf"/>
</dbReference>
<proteinExistence type="inferred from homology"/>
<evidence type="ECO:0000256" key="1">
    <source>
        <dbReference type="ARBA" id="ARBA00006484"/>
    </source>
</evidence>
<evidence type="ECO:0000256" key="3">
    <source>
        <dbReference type="ARBA" id="ARBA00023002"/>
    </source>
</evidence>